<proteinExistence type="predicted"/>
<dbReference type="GeneID" id="54465746"/>
<evidence type="ECO:0000313" key="2">
    <source>
        <dbReference type="EMBL" id="KAF2818010.1"/>
    </source>
</evidence>
<protein>
    <submittedName>
        <fullName evidence="2 4">Uncharacterized protein</fullName>
    </submittedName>
</protein>
<evidence type="ECO:0000313" key="4">
    <source>
        <dbReference type="RefSeq" id="XP_033584974.1"/>
    </source>
</evidence>
<accession>A0A6A6ZAF8</accession>
<reference evidence="2 4" key="1">
    <citation type="journal article" date="2020" name="Stud. Mycol.">
        <title>101 Dothideomycetes genomes: a test case for predicting lifestyles and emergence of pathogens.</title>
        <authorList>
            <person name="Haridas S."/>
            <person name="Albert R."/>
            <person name="Binder M."/>
            <person name="Bloem J."/>
            <person name="Labutti K."/>
            <person name="Salamov A."/>
            <person name="Andreopoulos B."/>
            <person name="Baker S."/>
            <person name="Barry K."/>
            <person name="Bills G."/>
            <person name="Bluhm B."/>
            <person name="Cannon C."/>
            <person name="Castanera R."/>
            <person name="Culley D."/>
            <person name="Daum C."/>
            <person name="Ezra D."/>
            <person name="Gonzalez J."/>
            <person name="Henrissat B."/>
            <person name="Kuo A."/>
            <person name="Liang C."/>
            <person name="Lipzen A."/>
            <person name="Lutzoni F."/>
            <person name="Magnuson J."/>
            <person name="Mondo S."/>
            <person name="Nolan M."/>
            <person name="Ohm R."/>
            <person name="Pangilinan J."/>
            <person name="Park H.-J."/>
            <person name="Ramirez L."/>
            <person name="Alfaro M."/>
            <person name="Sun H."/>
            <person name="Tritt A."/>
            <person name="Yoshinaga Y."/>
            <person name="Zwiers L.-H."/>
            <person name="Turgeon B."/>
            <person name="Goodwin S."/>
            <person name="Spatafora J."/>
            <person name="Crous P."/>
            <person name="Grigoriev I."/>
        </authorList>
    </citation>
    <scope>NUCLEOTIDE SEQUENCE</scope>
    <source>
        <strain evidence="2 4">CBS 304.34</strain>
    </source>
</reference>
<dbReference type="RefSeq" id="XP_033584974.1">
    <property type="nucleotide sequence ID" value="XM_033724853.1"/>
</dbReference>
<dbReference type="AlphaFoldDB" id="A0A6A6ZAF8"/>
<dbReference type="Proteomes" id="UP000504636">
    <property type="component" value="Unplaced"/>
</dbReference>
<evidence type="ECO:0000313" key="3">
    <source>
        <dbReference type="Proteomes" id="UP000504636"/>
    </source>
</evidence>
<reference evidence="4" key="3">
    <citation type="submission" date="2025-04" db="UniProtKB">
        <authorList>
            <consortium name="RefSeq"/>
        </authorList>
    </citation>
    <scope>IDENTIFICATION</scope>
    <source>
        <strain evidence="4">CBS 304.34</strain>
    </source>
</reference>
<reference evidence="4" key="2">
    <citation type="submission" date="2020-04" db="EMBL/GenBank/DDBJ databases">
        <authorList>
            <consortium name="NCBI Genome Project"/>
        </authorList>
    </citation>
    <scope>NUCLEOTIDE SEQUENCE</scope>
    <source>
        <strain evidence="4">CBS 304.34</strain>
    </source>
</reference>
<gene>
    <name evidence="2 4" type="ORF">BDZ99DRAFT_514233</name>
</gene>
<sequence>MAARNPTADDKNDRKYSAAVVCRQDNAQESNREVICGPTYGKSRDEALSRLLDMMEEQAWGVLHPGPAEQPQRDQMDGSGGGTNEPANRRRNPNERTGLTGKVGGMGI</sequence>
<organism evidence="2">
    <name type="scientific">Mytilinidion resinicola</name>
    <dbReference type="NCBI Taxonomy" id="574789"/>
    <lineage>
        <taxon>Eukaryota</taxon>
        <taxon>Fungi</taxon>
        <taxon>Dikarya</taxon>
        <taxon>Ascomycota</taxon>
        <taxon>Pezizomycotina</taxon>
        <taxon>Dothideomycetes</taxon>
        <taxon>Pleosporomycetidae</taxon>
        <taxon>Mytilinidiales</taxon>
        <taxon>Mytilinidiaceae</taxon>
        <taxon>Mytilinidion</taxon>
    </lineage>
</organism>
<name>A0A6A6ZAF8_9PEZI</name>
<feature type="region of interest" description="Disordered" evidence="1">
    <location>
        <begin position="63"/>
        <end position="108"/>
    </location>
</feature>
<evidence type="ECO:0000256" key="1">
    <source>
        <dbReference type="SAM" id="MobiDB-lite"/>
    </source>
</evidence>
<keyword evidence="3" id="KW-1185">Reference proteome</keyword>
<dbReference type="EMBL" id="MU003692">
    <property type="protein sequence ID" value="KAF2818010.1"/>
    <property type="molecule type" value="Genomic_DNA"/>
</dbReference>